<dbReference type="EMBL" id="CAJVQC010066991">
    <property type="protein sequence ID" value="CAG8806890.1"/>
    <property type="molecule type" value="Genomic_DNA"/>
</dbReference>
<sequence>SGGDFSIAFNKWSSVVIFVDEFDRLFNATDTIRNEFLGCFRTVKYAIMNLNVGYPILSIIIVGTFRILELDSSSDYDSPF</sequence>
<feature type="non-terminal residue" evidence="1">
    <location>
        <position position="1"/>
    </location>
</feature>
<feature type="non-terminal residue" evidence="1">
    <location>
        <position position="80"/>
    </location>
</feature>
<evidence type="ECO:0000313" key="2">
    <source>
        <dbReference type="Proteomes" id="UP000789920"/>
    </source>
</evidence>
<dbReference type="Proteomes" id="UP000789920">
    <property type="component" value="Unassembled WGS sequence"/>
</dbReference>
<accession>A0ACA9RR53</accession>
<organism evidence="1 2">
    <name type="scientific">Racocetra persica</name>
    <dbReference type="NCBI Taxonomy" id="160502"/>
    <lineage>
        <taxon>Eukaryota</taxon>
        <taxon>Fungi</taxon>
        <taxon>Fungi incertae sedis</taxon>
        <taxon>Mucoromycota</taxon>
        <taxon>Glomeromycotina</taxon>
        <taxon>Glomeromycetes</taxon>
        <taxon>Diversisporales</taxon>
        <taxon>Gigasporaceae</taxon>
        <taxon>Racocetra</taxon>
    </lineage>
</organism>
<comment type="caution">
    <text evidence="1">The sequence shown here is derived from an EMBL/GenBank/DDBJ whole genome shotgun (WGS) entry which is preliminary data.</text>
</comment>
<reference evidence="1" key="1">
    <citation type="submission" date="2021-06" db="EMBL/GenBank/DDBJ databases">
        <authorList>
            <person name="Kallberg Y."/>
            <person name="Tangrot J."/>
            <person name="Rosling A."/>
        </authorList>
    </citation>
    <scope>NUCLEOTIDE SEQUENCE</scope>
    <source>
        <strain evidence="1">MA461A</strain>
    </source>
</reference>
<gene>
    <name evidence="1" type="ORF">RPERSI_LOCUS22267</name>
</gene>
<proteinExistence type="predicted"/>
<name>A0ACA9RR53_9GLOM</name>
<protein>
    <submittedName>
        <fullName evidence="1">22680_t:CDS:1</fullName>
    </submittedName>
</protein>
<evidence type="ECO:0000313" key="1">
    <source>
        <dbReference type="EMBL" id="CAG8806890.1"/>
    </source>
</evidence>
<keyword evidence="2" id="KW-1185">Reference proteome</keyword>